<feature type="transmembrane region" description="Helical" evidence="4">
    <location>
        <begin position="39"/>
        <end position="58"/>
    </location>
</feature>
<protein>
    <recommendedName>
        <fullName evidence="4">Copper transport protein</fullName>
    </recommendedName>
</protein>
<dbReference type="PANTHER" id="PTHR12483:SF79">
    <property type="entry name" value="COPPER TRANSPORT PROTEIN"/>
    <property type="match status" value="1"/>
</dbReference>
<accession>A0AAV9GS75</accession>
<evidence type="ECO:0000313" key="5">
    <source>
        <dbReference type="EMBL" id="KAK4451538.1"/>
    </source>
</evidence>
<keyword evidence="2 4" id="KW-1133">Transmembrane helix</keyword>
<keyword evidence="3 4" id="KW-0472">Membrane</keyword>
<gene>
    <name evidence="5" type="ORF">QBC34DRAFT_401280</name>
</gene>
<sequence>MSHGHGLGTANECKVSMLWNWYTVDACFLSSSWQITTNGTFAATCIGVMLMVVVLEALRRIGKEYDAHVLREFQARLAALSASSSEQGVGGPTSVTFKASPVQQLVRSVIHAATFGLAYIIMLLAMYYNGYIIISIIIGAGLGKFFCDWMTASVTVNKDSGRKDGNMCVGANTNGVEEPSVCCG</sequence>
<dbReference type="GO" id="GO:0005375">
    <property type="term" value="F:copper ion transmembrane transporter activity"/>
    <property type="evidence" value="ECO:0007669"/>
    <property type="project" value="UniProtKB-UniRule"/>
</dbReference>
<organism evidence="5 6">
    <name type="scientific">Podospora aff. communis PSN243</name>
    <dbReference type="NCBI Taxonomy" id="3040156"/>
    <lineage>
        <taxon>Eukaryota</taxon>
        <taxon>Fungi</taxon>
        <taxon>Dikarya</taxon>
        <taxon>Ascomycota</taxon>
        <taxon>Pezizomycotina</taxon>
        <taxon>Sordariomycetes</taxon>
        <taxon>Sordariomycetidae</taxon>
        <taxon>Sordariales</taxon>
        <taxon>Podosporaceae</taxon>
        <taxon>Podospora</taxon>
    </lineage>
</organism>
<dbReference type="GO" id="GO:0016020">
    <property type="term" value="C:membrane"/>
    <property type="evidence" value="ECO:0007669"/>
    <property type="project" value="UniProtKB-SubCell"/>
</dbReference>
<dbReference type="Proteomes" id="UP001321760">
    <property type="component" value="Unassembled WGS sequence"/>
</dbReference>
<keyword evidence="6" id="KW-1185">Reference proteome</keyword>
<dbReference type="AlphaFoldDB" id="A0AAV9GS75"/>
<comment type="subcellular location">
    <subcellularLocation>
        <location evidence="4">Membrane</location>
        <topology evidence="4">Multi-pass membrane protein</topology>
    </subcellularLocation>
</comment>
<keyword evidence="1 4" id="KW-0812">Transmembrane</keyword>
<keyword evidence="4" id="KW-0186">Copper</keyword>
<reference evidence="5" key="2">
    <citation type="submission" date="2023-05" db="EMBL/GenBank/DDBJ databases">
        <authorList>
            <consortium name="Lawrence Berkeley National Laboratory"/>
            <person name="Steindorff A."/>
            <person name="Hensen N."/>
            <person name="Bonometti L."/>
            <person name="Westerberg I."/>
            <person name="Brannstrom I.O."/>
            <person name="Guillou S."/>
            <person name="Cros-Aarteil S."/>
            <person name="Calhoun S."/>
            <person name="Haridas S."/>
            <person name="Kuo A."/>
            <person name="Mondo S."/>
            <person name="Pangilinan J."/>
            <person name="Riley R."/>
            <person name="Labutti K."/>
            <person name="Andreopoulos B."/>
            <person name="Lipzen A."/>
            <person name="Chen C."/>
            <person name="Yanf M."/>
            <person name="Daum C."/>
            <person name="Ng V."/>
            <person name="Clum A."/>
            <person name="Ohm R."/>
            <person name="Martin F."/>
            <person name="Silar P."/>
            <person name="Natvig D."/>
            <person name="Lalanne C."/>
            <person name="Gautier V."/>
            <person name="Ament-Velasquez S.L."/>
            <person name="Kruys A."/>
            <person name="Hutchinson M.I."/>
            <person name="Powell A.J."/>
            <person name="Barry K."/>
            <person name="Miller A.N."/>
            <person name="Grigoriev I.V."/>
            <person name="Debuchy R."/>
            <person name="Gladieux P."/>
            <person name="Thoren M.H."/>
            <person name="Johannesson H."/>
        </authorList>
    </citation>
    <scope>NUCLEOTIDE SEQUENCE</scope>
    <source>
        <strain evidence="5">PSN243</strain>
    </source>
</reference>
<dbReference type="EMBL" id="MU865928">
    <property type="protein sequence ID" value="KAK4451538.1"/>
    <property type="molecule type" value="Genomic_DNA"/>
</dbReference>
<name>A0AAV9GS75_9PEZI</name>
<reference evidence="5" key="1">
    <citation type="journal article" date="2023" name="Mol. Phylogenet. Evol.">
        <title>Genome-scale phylogeny and comparative genomics of the fungal order Sordariales.</title>
        <authorList>
            <person name="Hensen N."/>
            <person name="Bonometti L."/>
            <person name="Westerberg I."/>
            <person name="Brannstrom I.O."/>
            <person name="Guillou S."/>
            <person name="Cros-Aarteil S."/>
            <person name="Calhoun S."/>
            <person name="Haridas S."/>
            <person name="Kuo A."/>
            <person name="Mondo S."/>
            <person name="Pangilinan J."/>
            <person name="Riley R."/>
            <person name="LaButti K."/>
            <person name="Andreopoulos B."/>
            <person name="Lipzen A."/>
            <person name="Chen C."/>
            <person name="Yan M."/>
            <person name="Daum C."/>
            <person name="Ng V."/>
            <person name="Clum A."/>
            <person name="Steindorff A."/>
            <person name="Ohm R.A."/>
            <person name="Martin F."/>
            <person name="Silar P."/>
            <person name="Natvig D.O."/>
            <person name="Lalanne C."/>
            <person name="Gautier V."/>
            <person name="Ament-Velasquez S.L."/>
            <person name="Kruys A."/>
            <person name="Hutchinson M.I."/>
            <person name="Powell A.J."/>
            <person name="Barry K."/>
            <person name="Miller A.N."/>
            <person name="Grigoriev I.V."/>
            <person name="Debuchy R."/>
            <person name="Gladieux P."/>
            <person name="Hiltunen Thoren M."/>
            <person name="Johannesson H."/>
        </authorList>
    </citation>
    <scope>NUCLEOTIDE SEQUENCE</scope>
    <source>
        <strain evidence="5">PSN243</strain>
    </source>
</reference>
<evidence type="ECO:0000256" key="3">
    <source>
        <dbReference type="ARBA" id="ARBA00023136"/>
    </source>
</evidence>
<dbReference type="InterPro" id="IPR007274">
    <property type="entry name" value="Cop_transporter"/>
</dbReference>
<proteinExistence type="inferred from homology"/>
<keyword evidence="4" id="KW-0406">Ion transport</keyword>
<comment type="caution">
    <text evidence="5">The sequence shown here is derived from an EMBL/GenBank/DDBJ whole genome shotgun (WGS) entry which is preliminary data.</text>
</comment>
<keyword evidence="4" id="KW-0187">Copper transport</keyword>
<dbReference type="Pfam" id="PF04145">
    <property type="entry name" value="Ctr"/>
    <property type="match status" value="1"/>
</dbReference>
<evidence type="ECO:0000256" key="1">
    <source>
        <dbReference type="ARBA" id="ARBA00022692"/>
    </source>
</evidence>
<evidence type="ECO:0000256" key="2">
    <source>
        <dbReference type="ARBA" id="ARBA00022989"/>
    </source>
</evidence>
<dbReference type="PANTHER" id="PTHR12483">
    <property type="entry name" value="SOLUTE CARRIER FAMILY 31 COPPER TRANSPORTERS"/>
    <property type="match status" value="1"/>
</dbReference>
<comment type="similarity">
    <text evidence="4">Belongs to the copper transporter (Ctr) (TC 1.A.56) family. SLC31A subfamily.</text>
</comment>
<keyword evidence="4" id="KW-0813">Transport</keyword>
<evidence type="ECO:0000256" key="4">
    <source>
        <dbReference type="RuleBase" id="RU367022"/>
    </source>
</evidence>
<evidence type="ECO:0000313" key="6">
    <source>
        <dbReference type="Proteomes" id="UP001321760"/>
    </source>
</evidence>